<proteinExistence type="predicted"/>
<protein>
    <recommendedName>
        <fullName evidence="2">DUF4283 domain-containing protein</fullName>
    </recommendedName>
</protein>
<dbReference type="PANTHER" id="PTHR31286:SF173">
    <property type="entry name" value="DUF4283 DOMAIN-CONTAINING PROTEIN"/>
    <property type="match status" value="1"/>
</dbReference>
<evidence type="ECO:0000313" key="4">
    <source>
        <dbReference type="Proteomes" id="UP000239757"/>
    </source>
</evidence>
<organism evidence="3 4">
    <name type="scientific">Gossypium barbadense</name>
    <name type="common">Sea Island cotton</name>
    <name type="synonym">Hibiscus barbadensis</name>
    <dbReference type="NCBI Taxonomy" id="3634"/>
    <lineage>
        <taxon>Eukaryota</taxon>
        <taxon>Viridiplantae</taxon>
        <taxon>Streptophyta</taxon>
        <taxon>Embryophyta</taxon>
        <taxon>Tracheophyta</taxon>
        <taxon>Spermatophyta</taxon>
        <taxon>Magnoliopsida</taxon>
        <taxon>eudicotyledons</taxon>
        <taxon>Gunneridae</taxon>
        <taxon>Pentapetalae</taxon>
        <taxon>rosids</taxon>
        <taxon>malvids</taxon>
        <taxon>Malvales</taxon>
        <taxon>Malvaceae</taxon>
        <taxon>Malvoideae</taxon>
        <taxon>Gossypium</taxon>
    </lineage>
</organism>
<dbReference type="Pfam" id="PF14111">
    <property type="entry name" value="DUF4283"/>
    <property type="match status" value="1"/>
</dbReference>
<dbReference type="InterPro" id="IPR025558">
    <property type="entry name" value="DUF4283"/>
</dbReference>
<sequence length="368" mass="41469">MLPTSQIFDNVGEGDTHSDGGRNSKKIVSWKDKLLGNQDDFTDSVRAVLSVVNENEFELLEGDVNTSIIDGIPATEFSDRIKEILFKEIELAVIVKLLGRNIGYNTLYNHILFLWKLVNSIQLMDIANGYFLVKFQDLGDYNKALSQGPWIVYGQYLTVQPWSKHFNPMQRYPSVVLTWIQLPNPGHAKDLCTSVMANQKSADLVNTANNPREESTAVEGPFSAECLNGKKYTSIIKGKGPKFGPWMLLERRSSRREKRGNKMKVLENQNRAVAGTRFSARLEEEDLGMKSGQSAGRNFGNDLGDKMTDKEMSWDFRDFIKVHKSAGGPGHRNLMDLGLSKGPIGTKQVDTPKKHFFGRHNFSRQFGF</sequence>
<evidence type="ECO:0000313" key="3">
    <source>
        <dbReference type="EMBL" id="PPS02752.1"/>
    </source>
</evidence>
<dbReference type="InterPro" id="IPR040256">
    <property type="entry name" value="At4g02000-like"/>
</dbReference>
<dbReference type="Proteomes" id="UP000239757">
    <property type="component" value="Unassembled WGS sequence"/>
</dbReference>
<feature type="domain" description="DUF4283" evidence="2">
    <location>
        <begin position="89"/>
        <end position="170"/>
    </location>
</feature>
<dbReference type="AlphaFoldDB" id="A0A2P5XHJ0"/>
<name>A0A2P5XHJ0_GOSBA</name>
<evidence type="ECO:0000259" key="2">
    <source>
        <dbReference type="Pfam" id="PF14111"/>
    </source>
</evidence>
<evidence type="ECO:0000256" key="1">
    <source>
        <dbReference type="SAM" id="MobiDB-lite"/>
    </source>
</evidence>
<dbReference type="EMBL" id="KZ664863">
    <property type="protein sequence ID" value="PPS02752.1"/>
    <property type="molecule type" value="Genomic_DNA"/>
</dbReference>
<gene>
    <name evidence="3" type="ORF">GOBAR_AA17911</name>
</gene>
<accession>A0A2P5XHJ0</accession>
<feature type="region of interest" description="Disordered" evidence="1">
    <location>
        <begin position="1"/>
        <end position="24"/>
    </location>
</feature>
<dbReference type="OrthoDB" id="1000479at2759"/>
<dbReference type="PANTHER" id="PTHR31286">
    <property type="entry name" value="GLYCINE-RICH CELL WALL STRUCTURAL PROTEIN 1.8-LIKE"/>
    <property type="match status" value="1"/>
</dbReference>
<reference evidence="3 4" key="1">
    <citation type="submission" date="2015-01" db="EMBL/GenBank/DDBJ databases">
        <title>Genome of allotetraploid Gossypium barbadense reveals genomic plasticity and fiber elongation in cotton evolution.</title>
        <authorList>
            <person name="Chen X."/>
            <person name="Liu X."/>
            <person name="Zhao B."/>
            <person name="Zheng H."/>
            <person name="Hu Y."/>
            <person name="Lu G."/>
            <person name="Yang C."/>
            <person name="Chen J."/>
            <person name="Shan C."/>
            <person name="Zhang L."/>
            <person name="Zhou Y."/>
            <person name="Wang L."/>
            <person name="Guo W."/>
            <person name="Bai Y."/>
            <person name="Ruan J."/>
            <person name="Shangguan X."/>
            <person name="Mao Y."/>
            <person name="Jiang J."/>
            <person name="Zhu Y."/>
            <person name="Lei J."/>
            <person name="Kang H."/>
            <person name="Chen S."/>
            <person name="He X."/>
            <person name="Wang R."/>
            <person name="Wang Y."/>
            <person name="Chen J."/>
            <person name="Wang L."/>
            <person name="Yu S."/>
            <person name="Wang B."/>
            <person name="Wei J."/>
            <person name="Song S."/>
            <person name="Lu X."/>
            <person name="Gao Z."/>
            <person name="Gu W."/>
            <person name="Deng X."/>
            <person name="Ma D."/>
            <person name="Wang S."/>
            <person name="Liang W."/>
            <person name="Fang L."/>
            <person name="Cai C."/>
            <person name="Zhu X."/>
            <person name="Zhou B."/>
            <person name="Zhang Y."/>
            <person name="Chen Z."/>
            <person name="Xu S."/>
            <person name="Zhu R."/>
            <person name="Wang S."/>
            <person name="Zhang T."/>
            <person name="Zhao G."/>
        </authorList>
    </citation>
    <scope>NUCLEOTIDE SEQUENCE [LARGE SCALE GENOMIC DNA]</scope>
    <source>
        <strain evidence="4">cv. Xinhai21</strain>
        <tissue evidence="3">Leaf</tissue>
    </source>
</reference>